<sequence>MSSDGNLFVQVGSYNTNLQGGAGVPQDLVDWLVPTLQVASFLSKELSAPDIFAIGFQELLPLRLGLAGLSKAVIDDRDAHIRSQIEKHTPGKESYMLVAKVVNVGVALLVYARDSGVARRICDVQTQWTGTGPAYMGNKGAVGIRFRVSDRGSKAGEVFTFVCAHLTAHEPKLAQRVADYHHIVSTLLFPPLPSSPSFSPTTMYSTSHLFFLGDLNFRITIPPSHPHVQTSQPYDVLAMLKDDASREQLKGFDQLLNQRRKGTAFIGLREGPFWTFKCTYKYKLGEVDRYNTKRIPSWTDRIMYATHTDSPDTPEKSNITNILYTSIPSYVTSDHKPVVCLLLLPPPITSSSPETCAPPMLRLPSSYTPTPDPRATLKRYIGRTLDRIIGSIWWLLAVVGAGSAIVGIFNFFLGLAAWRWWKVPAVSVADT</sequence>
<dbReference type="GO" id="GO:0004439">
    <property type="term" value="F:phosphatidylinositol-4,5-bisphosphate 5-phosphatase activity"/>
    <property type="evidence" value="ECO:0007669"/>
    <property type="project" value="TreeGrafter"/>
</dbReference>
<accession>A0A9P7D7T1</accession>
<dbReference type="Gene3D" id="3.60.10.10">
    <property type="entry name" value="Endonuclease/exonuclease/phosphatase"/>
    <property type="match status" value="1"/>
</dbReference>
<feature type="domain" description="Inositol polyphosphate-related phosphatase" evidence="2">
    <location>
        <begin position="5"/>
        <end position="350"/>
    </location>
</feature>
<dbReference type="SUPFAM" id="SSF56219">
    <property type="entry name" value="DNase I-like"/>
    <property type="match status" value="1"/>
</dbReference>
<feature type="transmembrane region" description="Helical" evidence="1">
    <location>
        <begin position="392"/>
        <end position="413"/>
    </location>
</feature>
<keyword evidence="1" id="KW-1133">Transmembrane helix</keyword>
<evidence type="ECO:0000256" key="1">
    <source>
        <dbReference type="SAM" id="Phobius"/>
    </source>
</evidence>
<keyword evidence="1" id="KW-0472">Membrane</keyword>
<evidence type="ECO:0000313" key="4">
    <source>
        <dbReference type="Proteomes" id="UP000714275"/>
    </source>
</evidence>
<evidence type="ECO:0000313" key="3">
    <source>
        <dbReference type="EMBL" id="KAG1782639.1"/>
    </source>
</evidence>
<dbReference type="PANTHER" id="PTHR11200">
    <property type="entry name" value="INOSITOL 5-PHOSPHATASE"/>
    <property type="match status" value="1"/>
</dbReference>
<dbReference type="InterPro" id="IPR036691">
    <property type="entry name" value="Endo/exonu/phosph_ase_sf"/>
</dbReference>
<keyword evidence="1" id="KW-0812">Transmembrane</keyword>
<name>A0A9P7D7T1_9AGAM</name>
<organism evidence="3 4">
    <name type="scientific">Suillus placidus</name>
    <dbReference type="NCBI Taxonomy" id="48579"/>
    <lineage>
        <taxon>Eukaryota</taxon>
        <taxon>Fungi</taxon>
        <taxon>Dikarya</taxon>
        <taxon>Basidiomycota</taxon>
        <taxon>Agaricomycotina</taxon>
        <taxon>Agaricomycetes</taxon>
        <taxon>Agaricomycetidae</taxon>
        <taxon>Boletales</taxon>
        <taxon>Suillineae</taxon>
        <taxon>Suillaceae</taxon>
        <taxon>Suillus</taxon>
    </lineage>
</organism>
<comment type="caution">
    <text evidence="3">The sequence shown here is derived from an EMBL/GenBank/DDBJ whole genome shotgun (WGS) entry which is preliminary data.</text>
</comment>
<evidence type="ECO:0000259" key="2">
    <source>
        <dbReference type="SMART" id="SM00128"/>
    </source>
</evidence>
<dbReference type="OrthoDB" id="62798at2759"/>
<protein>
    <submittedName>
        <fullName evidence="3">Inositol polyphosphate phosphatase</fullName>
    </submittedName>
</protein>
<dbReference type="Pfam" id="PF22669">
    <property type="entry name" value="Exo_endo_phos2"/>
    <property type="match status" value="1"/>
</dbReference>
<dbReference type="GO" id="GO:0046856">
    <property type="term" value="P:phosphatidylinositol dephosphorylation"/>
    <property type="evidence" value="ECO:0007669"/>
    <property type="project" value="InterPro"/>
</dbReference>
<dbReference type="SMART" id="SM00128">
    <property type="entry name" value="IPPc"/>
    <property type="match status" value="1"/>
</dbReference>
<reference evidence="3" key="1">
    <citation type="journal article" date="2020" name="New Phytol.">
        <title>Comparative genomics reveals dynamic genome evolution in host specialist ectomycorrhizal fungi.</title>
        <authorList>
            <person name="Lofgren L.A."/>
            <person name="Nguyen N.H."/>
            <person name="Vilgalys R."/>
            <person name="Ruytinx J."/>
            <person name="Liao H.L."/>
            <person name="Branco S."/>
            <person name="Kuo A."/>
            <person name="LaButti K."/>
            <person name="Lipzen A."/>
            <person name="Andreopoulos W."/>
            <person name="Pangilinan J."/>
            <person name="Riley R."/>
            <person name="Hundley H."/>
            <person name="Na H."/>
            <person name="Barry K."/>
            <person name="Grigoriev I.V."/>
            <person name="Stajich J.E."/>
            <person name="Kennedy P.G."/>
        </authorList>
    </citation>
    <scope>NUCLEOTIDE SEQUENCE</scope>
    <source>
        <strain evidence="3">DOB743</strain>
    </source>
</reference>
<dbReference type="Proteomes" id="UP000714275">
    <property type="component" value="Unassembled WGS sequence"/>
</dbReference>
<gene>
    <name evidence="3" type="ORF">EV702DRAFT_960714</name>
</gene>
<dbReference type="AlphaFoldDB" id="A0A9P7D7T1"/>
<dbReference type="InterPro" id="IPR046985">
    <property type="entry name" value="IP5"/>
</dbReference>
<dbReference type="EMBL" id="JABBWD010000003">
    <property type="protein sequence ID" value="KAG1782639.1"/>
    <property type="molecule type" value="Genomic_DNA"/>
</dbReference>
<dbReference type="InterPro" id="IPR000300">
    <property type="entry name" value="IPPc"/>
</dbReference>
<dbReference type="PANTHER" id="PTHR11200:SF286">
    <property type="entry name" value="5-PHOSPHATASE, PUTATIVE (AFU_ORTHOLOGUE AFUA_5G07600)-RELATED"/>
    <property type="match status" value="1"/>
</dbReference>
<keyword evidence="4" id="KW-1185">Reference proteome</keyword>
<proteinExistence type="predicted"/>